<dbReference type="EMBL" id="VSSQ01000823">
    <property type="protein sequence ID" value="MPM01793.1"/>
    <property type="molecule type" value="Genomic_DNA"/>
</dbReference>
<protein>
    <submittedName>
        <fullName evidence="9">Putative multiple-sugar transport system permease YteP</fullName>
    </submittedName>
</protein>
<dbReference type="Pfam" id="PF00528">
    <property type="entry name" value="BPD_transp_1"/>
    <property type="match status" value="1"/>
</dbReference>
<gene>
    <name evidence="9" type="primary">yteP_3</name>
    <name evidence="9" type="ORF">SDC9_48033</name>
</gene>
<sequence length="319" mass="36237">MSKAKKLNKNNNKSVLKKLKENKEFLFLTLPGTIWFLIFAYLPMFGIIIAFKNWKISGGFIESLIKSEWVGFDNFKFLFNSSDAWLITRNTVLYNIVFIILGIVLPVTLAILLKELLNKRLSKFYQSSMFLPYFLSWVVVSYCLFAFLSPEKGYINGIITSLGGDKISWYTESKYWIFILIFMSQWKGVGYGTVIYLASICGIDKSYYEAAMIDGASKWQQIKYITIPSLKPVLIIMFITAVGGMFRADFGLFYQLPKNSGALYSVTNVIDTYVYRGLTNLGNIGMSSAAALYQSFVGLILILVTNGIVRKVDNENAFF</sequence>
<evidence type="ECO:0000313" key="9">
    <source>
        <dbReference type="EMBL" id="MPM01793.1"/>
    </source>
</evidence>
<organism evidence="9">
    <name type="scientific">bioreactor metagenome</name>
    <dbReference type="NCBI Taxonomy" id="1076179"/>
    <lineage>
        <taxon>unclassified sequences</taxon>
        <taxon>metagenomes</taxon>
        <taxon>ecological metagenomes</taxon>
    </lineage>
</organism>
<dbReference type="PROSITE" id="PS50928">
    <property type="entry name" value="ABC_TM1"/>
    <property type="match status" value="1"/>
</dbReference>
<dbReference type="PANTHER" id="PTHR30193:SF44">
    <property type="entry name" value="LACTOSE TRANSPORT SYSTEM PERMEASE PROTEIN LACF"/>
    <property type="match status" value="1"/>
</dbReference>
<dbReference type="GO" id="GO:0055085">
    <property type="term" value="P:transmembrane transport"/>
    <property type="evidence" value="ECO:0007669"/>
    <property type="project" value="InterPro"/>
</dbReference>
<dbReference type="SUPFAM" id="SSF161098">
    <property type="entry name" value="MetI-like"/>
    <property type="match status" value="1"/>
</dbReference>
<evidence type="ECO:0000256" key="1">
    <source>
        <dbReference type="ARBA" id="ARBA00004651"/>
    </source>
</evidence>
<accession>A0A644WGZ5</accession>
<feature type="transmembrane region" description="Helical" evidence="7">
    <location>
        <begin position="291"/>
        <end position="309"/>
    </location>
</feature>
<dbReference type="Gene3D" id="1.10.3720.10">
    <property type="entry name" value="MetI-like"/>
    <property type="match status" value="1"/>
</dbReference>
<dbReference type="AlphaFoldDB" id="A0A644WGZ5"/>
<dbReference type="InterPro" id="IPR051393">
    <property type="entry name" value="ABC_transporter_permease"/>
</dbReference>
<keyword evidence="2" id="KW-0813">Transport</keyword>
<feature type="transmembrane region" description="Helical" evidence="7">
    <location>
        <begin position="175"/>
        <end position="203"/>
    </location>
</feature>
<keyword evidence="3" id="KW-1003">Cell membrane</keyword>
<evidence type="ECO:0000256" key="6">
    <source>
        <dbReference type="ARBA" id="ARBA00023136"/>
    </source>
</evidence>
<keyword evidence="5 7" id="KW-1133">Transmembrane helix</keyword>
<dbReference type="InterPro" id="IPR035906">
    <property type="entry name" value="MetI-like_sf"/>
</dbReference>
<feature type="domain" description="ABC transmembrane type-1" evidence="8">
    <location>
        <begin position="88"/>
        <end position="305"/>
    </location>
</feature>
<reference evidence="9" key="1">
    <citation type="submission" date="2019-08" db="EMBL/GenBank/DDBJ databases">
        <authorList>
            <person name="Kucharzyk K."/>
            <person name="Murdoch R.W."/>
            <person name="Higgins S."/>
            <person name="Loffler F."/>
        </authorList>
    </citation>
    <scope>NUCLEOTIDE SEQUENCE</scope>
</reference>
<feature type="transmembrane region" description="Helical" evidence="7">
    <location>
        <begin position="224"/>
        <end position="246"/>
    </location>
</feature>
<keyword evidence="4 7" id="KW-0812">Transmembrane</keyword>
<feature type="transmembrane region" description="Helical" evidence="7">
    <location>
        <begin position="129"/>
        <end position="148"/>
    </location>
</feature>
<dbReference type="PANTHER" id="PTHR30193">
    <property type="entry name" value="ABC TRANSPORTER PERMEASE PROTEIN"/>
    <property type="match status" value="1"/>
</dbReference>
<evidence type="ECO:0000256" key="5">
    <source>
        <dbReference type="ARBA" id="ARBA00022989"/>
    </source>
</evidence>
<keyword evidence="6 7" id="KW-0472">Membrane</keyword>
<proteinExistence type="predicted"/>
<dbReference type="CDD" id="cd06261">
    <property type="entry name" value="TM_PBP2"/>
    <property type="match status" value="1"/>
</dbReference>
<keyword evidence="9" id="KW-0762">Sugar transport</keyword>
<dbReference type="InterPro" id="IPR000515">
    <property type="entry name" value="MetI-like"/>
</dbReference>
<evidence type="ECO:0000259" key="8">
    <source>
        <dbReference type="PROSITE" id="PS50928"/>
    </source>
</evidence>
<evidence type="ECO:0000256" key="4">
    <source>
        <dbReference type="ARBA" id="ARBA00022692"/>
    </source>
</evidence>
<comment type="caution">
    <text evidence="9">The sequence shown here is derived from an EMBL/GenBank/DDBJ whole genome shotgun (WGS) entry which is preliminary data.</text>
</comment>
<comment type="subcellular location">
    <subcellularLocation>
        <location evidence="1">Cell membrane</location>
        <topology evidence="1">Multi-pass membrane protein</topology>
    </subcellularLocation>
</comment>
<feature type="transmembrane region" description="Helical" evidence="7">
    <location>
        <begin position="92"/>
        <end position="117"/>
    </location>
</feature>
<evidence type="ECO:0000256" key="7">
    <source>
        <dbReference type="SAM" id="Phobius"/>
    </source>
</evidence>
<feature type="transmembrane region" description="Helical" evidence="7">
    <location>
        <begin position="25"/>
        <end position="51"/>
    </location>
</feature>
<evidence type="ECO:0000256" key="3">
    <source>
        <dbReference type="ARBA" id="ARBA00022475"/>
    </source>
</evidence>
<name>A0A644WGZ5_9ZZZZ</name>
<dbReference type="GO" id="GO:0005886">
    <property type="term" value="C:plasma membrane"/>
    <property type="evidence" value="ECO:0007669"/>
    <property type="project" value="UniProtKB-SubCell"/>
</dbReference>
<evidence type="ECO:0000256" key="2">
    <source>
        <dbReference type="ARBA" id="ARBA00022448"/>
    </source>
</evidence>